<evidence type="ECO:0000256" key="7">
    <source>
        <dbReference type="HAMAP-Rule" id="MF_01554"/>
    </source>
</evidence>
<dbReference type="NCBIfam" id="NF008139">
    <property type="entry name" value="PRK10887.1"/>
    <property type="match status" value="1"/>
</dbReference>
<name>A0A226BZN4_9FIRM</name>
<evidence type="ECO:0000256" key="5">
    <source>
        <dbReference type="ARBA" id="ARBA00023235"/>
    </source>
</evidence>
<feature type="binding site" evidence="7">
    <location>
        <position position="240"/>
    </location>
    <ligand>
        <name>Mg(2+)</name>
        <dbReference type="ChEBI" id="CHEBI:18420"/>
    </ligand>
</feature>
<dbReference type="NCBIfam" id="TIGR01455">
    <property type="entry name" value="glmM"/>
    <property type="match status" value="1"/>
</dbReference>
<dbReference type="InterPro" id="IPR006352">
    <property type="entry name" value="GlmM_bact"/>
</dbReference>
<reference evidence="13 14" key="1">
    <citation type="submission" date="2017-06" db="EMBL/GenBank/DDBJ databases">
        <title>Draft Genome Sequence of Natranaerobius trueperi halophilic, alkalithermophilic bacteria from soda lakes.</title>
        <authorList>
            <person name="Zhao B."/>
        </authorList>
    </citation>
    <scope>NUCLEOTIDE SEQUENCE [LARGE SCALE GENOMIC DNA]</scope>
    <source>
        <strain evidence="13 14">DSM 18760</strain>
    </source>
</reference>
<dbReference type="GO" id="GO:0000287">
    <property type="term" value="F:magnesium ion binding"/>
    <property type="evidence" value="ECO:0007669"/>
    <property type="project" value="UniProtKB-UniRule"/>
</dbReference>
<dbReference type="Proteomes" id="UP000214588">
    <property type="component" value="Unassembled WGS sequence"/>
</dbReference>
<gene>
    <name evidence="7" type="primary">glmM</name>
    <name evidence="13" type="ORF">CDO51_02775</name>
</gene>
<dbReference type="EMBL" id="NIQC01000004">
    <property type="protein sequence ID" value="OWZ84446.1"/>
    <property type="molecule type" value="Genomic_DNA"/>
</dbReference>
<dbReference type="InterPro" id="IPR005841">
    <property type="entry name" value="Alpha-D-phosphohexomutase_SF"/>
</dbReference>
<dbReference type="GO" id="GO:0005975">
    <property type="term" value="P:carbohydrate metabolic process"/>
    <property type="evidence" value="ECO:0007669"/>
    <property type="project" value="InterPro"/>
</dbReference>
<dbReference type="OrthoDB" id="9806956at2"/>
<keyword evidence="3 7" id="KW-0479">Metal-binding</keyword>
<feature type="modified residue" description="Phosphoserine" evidence="7">
    <location>
        <position position="98"/>
    </location>
</feature>
<dbReference type="GO" id="GO:0004615">
    <property type="term" value="F:phosphomannomutase activity"/>
    <property type="evidence" value="ECO:0007669"/>
    <property type="project" value="TreeGrafter"/>
</dbReference>
<evidence type="ECO:0000256" key="8">
    <source>
        <dbReference type="SAM" id="MobiDB-lite"/>
    </source>
</evidence>
<dbReference type="Pfam" id="PF02880">
    <property type="entry name" value="PGM_PMM_III"/>
    <property type="match status" value="1"/>
</dbReference>
<comment type="cofactor">
    <cofactor evidence="7">
        <name>Mg(2+)</name>
        <dbReference type="ChEBI" id="CHEBI:18420"/>
    </cofactor>
    <text evidence="7">Binds 1 Mg(2+) ion per subunit.</text>
</comment>
<dbReference type="CDD" id="cd05802">
    <property type="entry name" value="GlmM"/>
    <property type="match status" value="1"/>
</dbReference>
<protein>
    <recommendedName>
        <fullName evidence="7">Phosphoglucosamine mutase</fullName>
        <ecNumber evidence="7">5.4.2.10</ecNumber>
    </recommendedName>
</protein>
<dbReference type="AlphaFoldDB" id="A0A226BZN4"/>
<sequence>MPELFGTDGIRGIANKDLTPDFCLKLGRAAGEFLKERGDTVLIGRDTRLSGTMLEASLAAGLTSVGLNVELLGIVSTPMVAYLTNKKDVAGGAMISASHNPVPDNGVKFFDDKGYKLSEDHEITIEDLLNRELSRPTGIEVGKISKIDKDYDEEYIFQLLKNHPLDLTNYKIVLDCAFGATYKVAPRIFKDLGAEVIALNTQPKGEYINVECGSTDPELASKAVIDHKADLGFSFDGDGDRIIAIDEEGNQTNGDKIMTILASYYKEQNKLSNNILVTTVMSNLGLKLALEEKEIIVKETKVGDRYVLEEMKRSNSILGGEQSGHIINLLDNTTGDGVLTALKLMEVITSKRESLKSLASIMKELPQVLVNVKVSGKKRASNSQNVQNAKNNAEKKLGETGRVLLRPSGTEPVIRVMVEGKDRELLHQVANDITQVIKEEAGEN</sequence>
<comment type="PTM">
    <text evidence="7">Activated by phosphorylation.</text>
</comment>
<evidence type="ECO:0000256" key="3">
    <source>
        <dbReference type="ARBA" id="ARBA00022723"/>
    </source>
</evidence>
<dbReference type="PANTHER" id="PTHR42946:SF1">
    <property type="entry name" value="PHOSPHOGLUCOMUTASE (ALPHA-D-GLUCOSE-1,6-BISPHOSPHATE-DEPENDENT)"/>
    <property type="match status" value="1"/>
</dbReference>
<dbReference type="GO" id="GO:0008966">
    <property type="term" value="F:phosphoglucosamine mutase activity"/>
    <property type="evidence" value="ECO:0007669"/>
    <property type="project" value="UniProtKB-UniRule"/>
</dbReference>
<keyword evidence="2 7" id="KW-0597">Phosphoprotein</keyword>
<dbReference type="GO" id="GO:0006048">
    <property type="term" value="P:UDP-N-acetylglucosamine biosynthetic process"/>
    <property type="evidence" value="ECO:0007669"/>
    <property type="project" value="TreeGrafter"/>
</dbReference>
<keyword evidence="14" id="KW-1185">Reference proteome</keyword>
<evidence type="ECO:0000259" key="11">
    <source>
        <dbReference type="Pfam" id="PF02879"/>
    </source>
</evidence>
<dbReference type="FunFam" id="3.40.120.10:FF:000001">
    <property type="entry name" value="Phosphoglucosamine mutase"/>
    <property type="match status" value="1"/>
</dbReference>
<keyword evidence="5 7" id="KW-0413">Isomerase</keyword>
<feature type="domain" description="Alpha-D-phosphohexomutase C-terminal" evidence="9">
    <location>
        <begin position="369"/>
        <end position="434"/>
    </location>
</feature>
<dbReference type="GO" id="GO:0009252">
    <property type="term" value="P:peptidoglycan biosynthetic process"/>
    <property type="evidence" value="ECO:0007669"/>
    <property type="project" value="TreeGrafter"/>
</dbReference>
<evidence type="ECO:0000259" key="10">
    <source>
        <dbReference type="Pfam" id="PF02878"/>
    </source>
</evidence>
<proteinExistence type="inferred from homology"/>
<dbReference type="InterPro" id="IPR050060">
    <property type="entry name" value="Phosphoglucosamine_mutase"/>
</dbReference>
<organism evidence="13 14">
    <name type="scientific">Natranaerobius trueperi</name>
    <dbReference type="NCBI Taxonomy" id="759412"/>
    <lineage>
        <taxon>Bacteria</taxon>
        <taxon>Bacillati</taxon>
        <taxon>Bacillota</taxon>
        <taxon>Clostridia</taxon>
        <taxon>Natranaerobiales</taxon>
        <taxon>Natranaerobiaceae</taxon>
        <taxon>Natranaerobius</taxon>
    </lineage>
</organism>
<comment type="similarity">
    <text evidence="1 7">Belongs to the phosphohexose mutase family.</text>
</comment>
<feature type="domain" description="Alpha-D-phosphohexomutase alpha/beta/alpha" evidence="12">
    <location>
        <begin position="253"/>
        <end position="363"/>
    </location>
</feature>
<dbReference type="Pfam" id="PF02879">
    <property type="entry name" value="PGM_PMM_II"/>
    <property type="match status" value="1"/>
</dbReference>
<feature type="domain" description="Alpha-D-phosphohexomutase alpha/beta/alpha" evidence="10">
    <location>
        <begin position="3"/>
        <end position="132"/>
    </location>
</feature>
<evidence type="ECO:0000259" key="12">
    <source>
        <dbReference type="Pfam" id="PF02880"/>
    </source>
</evidence>
<dbReference type="Gene3D" id="3.30.310.50">
    <property type="entry name" value="Alpha-D-phosphohexomutase, C-terminal domain"/>
    <property type="match status" value="1"/>
</dbReference>
<dbReference type="FunFam" id="3.40.120.10:FF:000003">
    <property type="entry name" value="Phosphoglucosamine mutase"/>
    <property type="match status" value="1"/>
</dbReference>
<dbReference type="SUPFAM" id="SSF55957">
    <property type="entry name" value="Phosphoglucomutase, C-terminal domain"/>
    <property type="match status" value="1"/>
</dbReference>
<evidence type="ECO:0000256" key="1">
    <source>
        <dbReference type="ARBA" id="ARBA00010231"/>
    </source>
</evidence>
<feature type="region of interest" description="Disordered" evidence="8">
    <location>
        <begin position="380"/>
        <end position="399"/>
    </location>
</feature>
<dbReference type="Pfam" id="PF00408">
    <property type="entry name" value="PGM_PMM_IV"/>
    <property type="match status" value="1"/>
</dbReference>
<evidence type="ECO:0000313" key="13">
    <source>
        <dbReference type="EMBL" id="OWZ84446.1"/>
    </source>
</evidence>
<feature type="compositionally biased region" description="Polar residues" evidence="8">
    <location>
        <begin position="381"/>
        <end position="391"/>
    </location>
</feature>
<feature type="active site" description="Phosphoserine intermediate" evidence="7">
    <location>
        <position position="98"/>
    </location>
</feature>
<comment type="catalytic activity">
    <reaction evidence="6 7">
        <text>alpha-D-glucosamine 1-phosphate = D-glucosamine 6-phosphate</text>
        <dbReference type="Rhea" id="RHEA:23424"/>
        <dbReference type="ChEBI" id="CHEBI:58516"/>
        <dbReference type="ChEBI" id="CHEBI:58725"/>
        <dbReference type="EC" id="5.4.2.10"/>
    </reaction>
</comment>
<evidence type="ECO:0000256" key="4">
    <source>
        <dbReference type="ARBA" id="ARBA00022842"/>
    </source>
</evidence>
<dbReference type="GO" id="GO:0005829">
    <property type="term" value="C:cytosol"/>
    <property type="evidence" value="ECO:0007669"/>
    <property type="project" value="TreeGrafter"/>
</dbReference>
<keyword evidence="4 7" id="KW-0460">Magnesium</keyword>
<dbReference type="InterPro" id="IPR005845">
    <property type="entry name" value="A-D-PHexomutase_a/b/a-II"/>
</dbReference>
<dbReference type="PRINTS" id="PR00509">
    <property type="entry name" value="PGMPMM"/>
</dbReference>
<dbReference type="RefSeq" id="WP_089022777.1">
    <property type="nucleotide sequence ID" value="NZ_NIQC01000004.1"/>
</dbReference>
<dbReference type="PANTHER" id="PTHR42946">
    <property type="entry name" value="PHOSPHOHEXOSE MUTASE"/>
    <property type="match status" value="1"/>
</dbReference>
<evidence type="ECO:0000256" key="2">
    <source>
        <dbReference type="ARBA" id="ARBA00022553"/>
    </source>
</evidence>
<dbReference type="InterPro" id="IPR005844">
    <property type="entry name" value="A-D-PHexomutase_a/b/a-I"/>
</dbReference>
<comment type="function">
    <text evidence="7">Catalyzes the conversion of glucosamine-6-phosphate to glucosamine-1-phosphate.</text>
</comment>
<evidence type="ECO:0000259" key="9">
    <source>
        <dbReference type="Pfam" id="PF00408"/>
    </source>
</evidence>
<dbReference type="InterPro" id="IPR036900">
    <property type="entry name" value="A-D-PHexomutase_C_sf"/>
</dbReference>
<dbReference type="Pfam" id="PF02878">
    <property type="entry name" value="PGM_PMM_I"/>
    <property type="match status" value="1"/>
</dbReference>
<dbReference type="HAMAP" id="MF_01554_B">
    <property type="entry name" value="GlmM_B"/>
    <property type="match status" value="1"/>
</dbReference>
<feature type="binding site" description="via phosphate group" evidence="7">
    <location>
        <position position="98"/>
    </location>
    <ligand>
        <name>Mg(2+)</name>
        <dbReference type="ChEBI" id="CHEBI:18420"/>
    </ligand>
</feature>
<comment type="caution">
    <text evidence="13">The sequence shown here is derived from an EMBL/GenBank/DDBJ whole genome shotgun (WGS) entry which is preliminary data.</text>
</comment>
<evidence type="ECO:0000256" key="6">
    <source>
        <dbReference type="ARBA" id="ARBA00050364"/>
    </source>
</evidence>
<accession>A0A226BZN4</accession>
<dbReference type="InterPro" id="IPR016055">
    <property type="entry name" value="A-D-PHexomutase_a/b/a-I/II/III"/>
</dbReference>
<dbReference type="SUPFAM" id="SSF53738">
    <property type="entry name" value="Phosphoglucomutase, first 3 domains"/>
    <property type="match status" value="3"/>
</dbReference>
<dbReference type="InterPro" id="IPR005843">
    <property type="entry name" value="A-D-PHexomutase_C"/>
</dbReference>
<feature type="binding site" evidence="7">
    <location>
        <position position="238"/>
    </location>
    <ligand>
        <name>Mg(2+)</name>
        <dbReference type="ChEBI" id="CHEBI:18420"/>
    </ligand>
</feature>
<dbReference type="EC" id="5.4.2.10" evidence="7"/>
<dbReference type="InterPro" id="IPR005846">
    <property type="entry name" value="A-D-PHexomutase_a/b/a-III"/>
</dbReference>
<dbReference type="Gene3D" id="3.40.120.10">
    <property type="entry name" value="Alpha-D-Glucose-1,6-Bisphosphate, subunit A, domain 3"/>
    <property type="match status" value="3"/>
</dbReference>
<feature type="domain" description="Alpha-D-phosphohexomutase alpha/beta/alpha" evidence="11">
    <location>
        <begin position="155"/>
        <end position="249"/>
    </location>
</feature>
<feature type="binding site" evidence="7">
    <location>
        <position position="236"/>
    </location>
    <ligand>
        <name>Mg(2+)</name>
        <dbReference type="ChEBI" id="CHEBI:18420"/>
    </ligand>
</feature>
<dbReference type="FunFam" id="3.30.310.50:FF:000001">
    <property type="entry name" value="Phosphoglucosamine mutase"/>
    <property type="match status" value="1"/>
</dbReference>
<evidence type="ECO:0000313" key="14">
    <source>
        <dbReference type="Proteomes" id="UP000214588"/>
    </source>
</evidence>